<feature type="transmembrane region" description="Helical" evidence="1">
    <location>
        <begin position="211"/>
        <end position="232"/>
    </location>
</feature>
<protein>
    <recommendedName>
        <fullName evidence="2">EamA domain-containing protein</fullName>
    </recommendedName>
</protein>
<organism evidence="3">
    <name type="scientific">marine metagenome</name>
    <dbReference type="NCBI Taxonomy" id="408172"/>
    <lineage>
        <taxon>unclassified sequences</taxon>
        <taxon>metagenomes</taxon>
        <taxon>ecological metagenomes</taxon>
    </lineage>
</organism>
<keyword evidence="1" id="KW-1133">Transmembrane helix</keyword>
<keyword evidence="1" id="KW-0812">Transmembrane</keyword>
<feature type="transmembrane region" description="Helical" evidence="1">
    <location>
        <begin position="55"/>
        <end position="77"/>
    </location>
</feature>
<feature type="transmembrane region" description="Helical" evidence="1">
    <location>
        <begin position="266"/>
        <end position="284"/>
    </location>
</feature>
<feature type="transmembrane region" description="Helical" evidence="1">
    <location>
        <begin position="31"/>
        <end position="48"/>
    </location>
</feature>
<reference evidence="3" key="1">
    <citation type="submission" date="2018-05" db="EMBL/GenBank/DDBJ databases">
        <authorList>
            <person name="Lanie J.A."/>
            <person name="Ng W.-L."/>
            <person name="Kazmierczak K.M."/>
            <person name="Andrzejewski T.M."/>
            <person name="Davidsen T.M."/>
            <person name="Wayne K.J."/>
            <person name="Tettelin H."/>
            <person name="Glass J.I."/>
            <person name="Rusch D."/>
            <person name="Podicherti R."/>
            <person name="Tsui H.-C.T."/>
            <person name="Winkler M.E."/>
        </authorList>
    </citation>
    <scope>NUCLEOTIDE SEQUENCE</scope>
</reference>
<feature type="transmembrane region" description="Helical" evidence="1">
    <location>
        <begin position="83"/>
        <end position="107"/>
    </location>
</feature>
<dbReference type="InterPro" id="IPR000620">
    <property type="entry name" value="EamA_dom"/>
</dbReference>
<gene>
    <name evidence="3" type="ORF">METZ01_LOCUS132238</name>
</gene>
<feature type="transmembrane region" description="Helical" evidence="1">
    <location>
        <begin position="143"/>
        <end position="161"/>
    </location>
</feature>
<dbReference type="SUPFAM" id="SSF103481">
    <property type="entry name" value="Multidrug resistance efflux transporter EmrE"/>
    <property type="match status" value="2"/>
</dbReference>
<dbReference type="EMBL" id="UINC01018829">
    <property type="protein sequence ID" value="SVA79384.1"/>
    <property type="molecule type" value="Genomic_DNA"/>
</dbReference>
<name>A0A381YR18_9ZZZZ</name>
<proteinExistence type="predicted"/>
<feature type="domain" description="EamA" evidence="2">
    <location>
        <begin position="149"/>
        <end position="283"/>
    </location>
</feature>
<evidence type="ECO:0000256" key="1">
    <source>
        <dbReference type="SAM" id="Phobius"/>
    </source>
</evidence>
<feature type="transmembrane region" description="Helical" evidence="1">
    <location>
        <begin position="239"/>
        <end position="260"/>
    </location>
</feature>
<feature type="transmembrane region" description="Helical" evidence="1">
    <location>
        <begin position="182"/>
        <end position="205"/>
    </location>
</feature>
<keyword evidence="1" id="KW-0472">Membrane</keyword>
<feature type="transmembrane region" description="Helical" evidence="1">
    <location>
        <begin position="114"/>
        <end position="131"/>
    </location>
</feature>
<dbReference type="InterPro" id="IPR037185">
    <property type="entry name" value="EmrE-like"/>
</dbReference>
<evidence type="ECO:0000259" key="2">
    <source>
        <dbReference type="Pfam" id="PF00892"/>
    </source>
</evidence>
<dbReference type="AlphaFoldDB" id="A0A381YR18"/>
<accession>A0A381YR18</accession>
<dbReference type="Pfam" id="PF00892">
    <property type="entry name" value="EamA"/>
    <property type="match status" value="1"/>
</dbReference>
<dbReference type="GO" id="GO:0016020">
    <property type="term" value="C:membrane"/>
    <property type="evidence" value="ECO:0007669"/>
    <property type="project" value="InterPro"/>
</dbReference>
<dbReference type="Gene3D" id="1.10.3730.20">
    <property type="match status" value="1"/>
</dbReference>
<sequence>MISLILHVIFSSSFGIFLKYAKDRGHCLDSIGFINYLVALLIAIWSMMQLDSLSFSGLATGLGVTNGITYAFGFFLWKATVQVSGVVVTTAILRLSMVIPITFAILIWHEIPSAWQILGIFLTCSALPLLSTNDPVEVTPSNISTTSGLGAILISLTFVNAGVGRLVMKIFNETCPVDEKPFYLFFLFGVTTFFFTIVCIYQKIIPIRWEYVFGILVGVSNFFQSVTFLVALDSIDVLIVFPVSAAGSVLFTTLVGVVVLKEKLRTKSIIGITLAVIALIFVNLKNT</sequence>
<evidence type="ECO:0000313" key="3">
    <source>
        <dbReference type="EMBL" id="SVA79384.1"/>
    </source>
</evidence>